<keyword evidence="2" id="KW-0805">Transcription regulation</keyword>
<evidence type="ECO:0000256" key="1">
    <source>
        <dbReference type="ARBA" id="ARBA00009437"/>
    </source>
</evidence>
<dbReference type="Gene3D" id="1.10.10.10">
    <property type="entry name" value="Winged helix-like DNA-binding domain superfamily/Winged helix DNA-binding domain"/>
    <property type="match status" value="1"/>
</dbReference>
<dbReference type="PRINTS" id="PR00039">
    <property type="entry name" value="HTHLYSR"/>
</dbReference>
<evidence type="ECO:0000256" key="2">
    <source>
        <dbReference type="ARBA" id="ARBA00023015"/>
    </source>
</evidence>
<dbReference type="CDD" id="cd08411">
    <property type="entry name" value="PBP2_OxyR"/>
    <property type="match status" value="1"/>
</dbReference>
<keyword evidence="4" id="KW-0804">Transcription</keyword>
<dbReference type="SUPFAM" id="SSF53850">
    <property type="entry name" value="Periplasmic binding protein-like II"/>
    <property type="match status" value="1"/>
</dbReference>
<dbReference type="SUPFAM" id="SSF46785">
    <property type="entry name" value="Winged helix' DNA-binding domain"/>
    <property type="match status" value="1"/>
</dbReference>
<dbReference type="GO" id="GO:0032993">
    <property type="term" value="C:protein-DNA complex"/>
    <property type="evidence" value="ECO:0007669"/>
    <property type="project" value="TreeGrafter"/>
</dbReference>
<dbReference type="InterPro" id="IPR036388">
    <property type="entry name" value="WH-like_DNA-bd_sf"/>
</dbReference>
<keyword evidence="7" id="KW-1185">Reference proteome</keyword>
<evidence type="ECO:0000256" key="4">
    <source>
        <dbReference type="ARBA" id="ARBA00023163"/>
    </source>
</evidence>
<proteinExistence type="inferred from homology"/>
<organism evidence="6 7">
    <name type="scientific">Roseospira navarrensis</name>
    <dbReference type="NCBI Taxonomy" id="140058"/>
    <lineage>
        <taxon>Bacteria</taxon>
        <taxon>Pseudomonadati</taxon>
        <taxon>Pseudomonadota</taxon>
        <taxon>Alphaproteobacteria</taxon>
        <taxon>Rhodospirillales</taxon>
        <taxon>Rhodospirillaceae</taxon>
        <taxon>Roseospira</taxon>
    </lineage>
</organism>
<dbReference type="Pfam" id="PF00126">
    <property type="entry name" value="HTH_1"/>
    <property type="match status" value="1"/>
</dbReference>
<dbReference type="GO" id="GO:0003700">
    <property type="term" value="F:DNA-binding transcription factor activity"/>
    <property type="evidence" value="ECO:0007669"/>
    <property type="project" value="InterPro"/>
</dbReference>
<comment type="similarity">
    <text evidence="1">Belongs to the LysR transcriptional regulatory family.</text>
</comment>
<accession>A0A7X1ZDN5</accession>
<feature type="domain" description="HTH lysR-type" evidence="5">
    <location>
        <begin position="5"/>
        <end position="63"/>
    </location>
</feature>
<evidence type="ECO:0000313" key="6">
    <source>
        <dbReference type="EMBL" id="MQX36635.1"/>
    </source>
</evidence>
<dbReference type="AlphaFoldDB" id="A0A7X1ZDN5"/>
<dbReference type="PANTHER" id="PTHR30346:SF10">
    <property type="entry name" value="TRANSCRIPTIONAL REGULATOR OF OXIDATIVE STRESS OXYR"/>
    <property type="match status" value="1"/>
</dbReference>
<evidence type="ECO:0000256" key="3">
    <source>
        <dbReference type="ARBA" id="ARBA00023125"/>
    </source>
</evidence>
<comment type="caution">
    <text evidence="6">The sequence shown here is derived from an EMBL/GenBank/DDBJ whole genome shotgun (WGS) entry which is preliminary data.</text>
</comment>
<keyword evidence="3" id="KW-0238">DNA-binding</keyword>
<dbReference type="OrthoDB" id="9775392at2"/>
<dbReference type="Pfam" id="PF03466">
    <property type="entry name" value="LysR_substrate"/>
    <property type="match status" value="1"/>
</dbReference>
<dbReference type="RefSeq" id="WP_153343315.1">
    <property type="nucleotide sequence ID" value="NZ_WIVE01000023.1"/>
</dbReference>
<gene>
    <name evidence="6" type="ORF">GHC57_08905</name>
</gene>
<dbReference type="EMBL" id="WIVE01000023">
    <property type="protein sequence ID" value="MQX36635.1"/>
    <property type="molecule type" value="Genomic_DNA"/>
</dbReference>
<dbReference type="Proteomes" id="UP000434582">
    <property type="component" value="Unassembled WGS sequence"/>
</dbReference>
<dbReference type="InterPro" id="IPR036390">
    <property type="entry name" value="WH_DNA-bd_sf"/>
</dbReference>
<dbReference type="Gene3D" id="3.40.190.10">
    <property type="entry name" value="Periplasmic binding protein-like II"/>
    <property type="match status" value="2"/>
</dbReference>
<name>A0A7X1ZDN5_9PROT</name>
<dbReference type="PROSITE" id="PS50931">
    <property type="entry name" value="HTH_LYSR"/>
    <property type="match status" value="1"/>
</dbReference>
<dbReference type="FunFam" id="1.10.10.10:FF:000001">
    <property type="entry name" value="LysR family transcriptional regulator"/>
    <property type="match status" value="1"/>
</dbReference>
<dbReference type="InterPro" id="IPR000847">
    <property type="entry name" value="LysR_HTH_N"/>
</dbReference>
<sequence>MRALPTPRQLLYLVTVAETLHFGQAAERCHVTQSTLSAGIRELESLLGVTLIERQTRRRVVMTPVGEEIVARATRVLADTEALVDAAAARAAPLSGLLRLGVIPTIGPYLMPGVLPGLRRDYPDLRLYLREDLTDALLEALATGRLDAIVVATPFDLRGMISTPFGEEDVVLALPADHPLAEQDRVHESDLTDQPLLMLEDGHCLRDHALAACHLSRSRSNEAFQATSLVMLTQMVAAGLGLTLLPRMAVAREVLPEGGVVIRELDATGTARTLVLAWRPGAARESDFRLLARALQAGHERLGVAPG</sequence>
<evidence type="ECO:0000313" key="7">
    <source>
        <dbReference type="Proteomes" id="UP000434582"/>
    </source>
</evidence>
<dbReference type="PANTHER" id="PTHR30346">
    <property type="entry name" value="TRANSCRIPTIONAL DUAL REGULATOR HCAR-RELATED"/>
    <property type="match status" value="1"/>
</dbReference>
<dbReference type="GO" id="GO:0003677">
    <property type="term" value="F:DNA binding"/>
    <property type="evidence" value="ECO:0007669"/>
    <property type="project" value="UniProtKB-KW"/>
</dbReference>
<dbReference type="InterPro" id="IPR005119">
    <property type="entry name" value="LysR_subst-bd"/>
</dbReference>
<reference evidence="6 7" key="1">
    <citation type="submission" date="2019-10" db="EMBL/GenBank/DDBJ databases">
        <title>Draft whole-genome sequence of the purple nonsulfur photosynthetic bacterium Roseospira navarrensis DSM 15114.</title>
        <authorList>
            <person name="Kyndt J.A."/>
            <person name="Meyer T.E."/>
        </authorList>
    </citation>
    <scope>NUCLEOTIDE SEQUENCE [LARGE SCALE GENOMIC DNA]</scope>
    <source>
        <strain evidence="6 7">DSM 15114</strain>
    </source>
</reference>
<protein>
    <submittedName>
        <fullName evidence="6">LysR family transcriptional regulator</fullName>
    </submittedName>
</protein>
<evidence type="ECO:0000259" key="5">
    <source>
        <dbReference type="PROSITE" id="PS50931"/>
    </source>
</evidence>